<dbReference type="InterPro" id="IPR008554">
    <property type="entry name" value="Glutaredoxin-like"/>
</dbReference>
<proteinExistence type="predicted"/>
<dbReference type="EMBL" id="JAEINI020000015">
    <property type="protein sequence ID" value="MCB5228129.1"/>
    <property type="molecule type" value="Genomic_DNA"/>
</dbReference>
<reference evidence="1 2" key="1">
    <citation type="submission" date="2021-10" db="EMBL/GenBank/DDBJ databases">
        <title>Alishewanella koreense sp. nov. isolated from seawater of southwestern coast in South Korea and the proposal for the reclassification of Rheinheimera perlucida and Rheinheimera tuosuensis as Arsukibacterium perlucida and Arsukibacterium tuosuensis.</title>
        <authorList>
            <person name="Kim K.H."/>
            <person name="Ruan W."/>
            <person name="Kim K.R."/>
            <person name="Baek J.H."/>
            <person name="Jeon C.O."/>
        </authorList>
    </citation>
    <scope>NUCLEOTIDE SEQUENCE [LARGE SCALE GENOMIC DNA]</scope>
    <source>
        <strain evidence="1 2">16-MA</strain>
    </source>
</reference>
<comment type="caution">
    <text evidence="1">The sequence shown here is derived from an EMBL/GenBank/DDBJ whole genome shotgun (WGS) entry which is preliminary data.</text>
</comment>
<keyword evidence="2" id="KW-1185">Reference proteome</keyword>
<evidence type="ECO:0000313" key="1">
    <source>
        <dbReference type="EMBL" id="MCB5228129.1"/>
    </source>
</evidence>
<gene>
    <name evidence="1" type="ORF">JAO78_015070</name>
</gene>
<sequence>MAVYTLYSTWGCHLCEEAESLLFTAGIAEQTQVLDIIDDEQLLARFRVHIPVLAGTDQQGNETLIYWPFTAAQLQHWLKDTK</sequence>
<dbReference type="Gene3D" id="3.40.30.10">
    <property type="entry name" value="Glutaredoxin"/>
    <property type="match status" value="1"/>
</dbReference>
<protein>
    <submittedName>
        <fullName evidence="1">Glutaredoxin family protein</fullName>
    </submittedName>
</protein>
<accession>A0ABS8C717</accession>
<organism evidence="1 2">
    <name type="scientific">Alishewanella maricola</name>
    <dbReference type="NCBI Taxonomy" id="2795740"/>
    <lineage>
        <taxon>Bacteria</taxon>
        <taxon>Pseudomonadati</taxon>
        <taxon>Pseudomonadota</taxon>
        <taxon>Gammaproteobacteria</taxon>
        <taxon>Alteromonadales</taxon>
        <taxon>Alteromonadaceae</taxon>
        <taxon>Alishewanella</taxon>
    </lineage>
</organism>
<name>A0ABS8C717_9ALTE</name>
<dbReference type="Pfam" id="PF05768">
    <property type="entry name" value="Glrx-like"/>
    <property type="match status" value="1"/>
</dbReference>
<dbReference type="Proteomes" id="UP000633814">
    <property type="component" value="Unassembled WGS sequence"/>
</dbReference>
<dbReference type="SUPFAM" id="SSF52833">
    <property type="entry name" value="Thioredoxin-like"/>
    <property type="match status" value="1"/>
</dbReference>
<dbReference type="RefSeq" id="WP_226752192.1">
    <property type="nucleotide sequence ID" value="NZ_JAEINI020000015.1"/>
</dbReference>
<dbReference type="InterPro" id="IPR036249">
    <property type="entry name" value="Thioredoxin-like_sf"/>
</dbReference>
<evidence type="ECO:0000313" key="2">
    <source>
        <dbReference type="Proteomes" id="UP000633814"/>
    </source>
</evidence>